<name>A0AA35W5B5_GEOBA</name>
<evidence type="ECO:0000313" key="1">
    <source>
        <dbReference type="EMBL" id="CAI7994772.1"/>
    </source>
</evidence>
<comment type="caution">
    <text evidence="1">The sequence shown here is derived from an EMBL/GenBank/DDBJ whole genome shotgun (WGS) entry which is preliminary data.</text>
</comment>
<reference evidence="1" key="1">
    <citation type="submission" date="2023-03" db="EMBL/GenBank/DDBJ databases">
        <authorList>
            <person name="Steffen K."/>
            <person name="Cardenas P."/>
        </authorList>
    </citation>
    <scope>NUCLEOTIDE SEQUENCE</scope>
</reference>
<sequence>MFLEEFRLFGGRVHEITKPAVGVFLKEAEFILCVVAHHFHVPRRAPDDIDVDFVNPVYLLRDLLCTV</sequence>
<accession>A0AA35W5B5</accession>
<proteinExistence type="predicted"/>
<keyword evidence="2" id="KW-1185">Reference proteome</keyword>
<gene>
    <name evidence="1" type="ORF">GBAR_LOCUS1549</name>
</gene>
<dbReference type="AlphaFoldDB" id="A0AA35W5B5"/>
<protein>
    <submittedName>
        <fullName evidence="1">Uncharacterized protein</fullName>
    </submittedName>
</protein>
<feature type="non-terminal residue" evidence="1">
    <location>
        <position position="1"/>
    </location>
</feature>
<dbReference type="EMBL" id="CASHTH010000228">
    <property type="protein sequence ID" value="CAI7994772.1"/>
    <property type="molecule type" value="Genomic_DNA"/>
</dbReference>
<evidence type="ECO:0000313" key="2">
    <source>
        <dbReference type="Proteomes" id="UP001174909"/>
    </source>
</evidence>
<dbReference type="Proteomes" id="UP001174909">
    <property type="component" value="Unassembled WGS sequence"/>
</dbReference>
<organism evidence="1 2">
    <name type="scientific">Geodia barretti</name>
    <name type="common">Barrett's horny sponge</name>
    <dbReference type="NCBI Taxonomy" id="519541"/>
    <lineage>
        <taxon>Eukaryota</taxon>
        <taxon>Metazoa</taxon>
        <taxon>Porifera</taxon>
        <taxon>Demospongiae</taxon>
        <taxon>Heteroscleromorpha</taxon>
        <taxon>Tetractinellida</taxon>
        <taxon>Astrophorina</taxon>
        <taxon>Geodiidae</taxon>
        <taxon>Geodia</taxon>
    </lineage>
</organism>